<dbReference type="SUPFAM" id="SSF53335">
    <property type="entry name" value="S-adenosyl-L-methionine-dependent methyltransferases"/>
    <property type="match status" value="1"/>
</dbReference>
<sequence>MMRMYEVKDRLVTSALFWWYRITNREEAAILQIKTDQLTYLATPDLLNLYRAAKQVEQAQVAGMFIEAGCALGGSAIAIGKAKAKQRAFRIYDAFGMIPAPSDKDEADVHARYDEIKAGKSKGLGGNTYYGYTENLQDVVTSNLAKYGIPIQDNNIRLIKGYFEDTLYITEPVALAHIDCDWYASVMSCLIQIEPNLSPGGKIIFDDYVEWSGCRNAVDEYFSDKDGYVFTRVGRKLHVSKTLR</sequence>
<dbReference type="EMBL" id="BMER01000005">
    <property type="protein sequence ID" value="GGH01048.1"/>
    <property type="molecule type" value="Genomic_DNA"/>
</dbReference>
<proteinExistence type="predicted"/>
<name>A0A917MEQ7_9SPHI</name>
<dbReference type="InterPro" id="IPR008884">
    <property type="entry name" value="TylF_MeTrfase"/>
</dbReference>
<evidence type="ECO:0000313" key="1">
    <source>
        <dbReference type="EMBL" id="GGH01048.1"/>
    </source>
</evidence>
<accession>A0A917MEQ7</accession>
<dbReference type="RefSeq" id="WP_229738889.1">
    <property type="nucleotide sequence ID" value="NZ_BMER01000005.1"/>
</dbReference>
<dbReference type="InterPro" id="IPR029063">
    <property type="entry name" value="SAM-dependent_MTases_sf"/>
</dbReference>
<reference evidence="1" key="1">
    <citation type="journal article" date="2014" name="Int. J. Syst. Evol. Microbiol.">
        <title>Complete genome sequence of Corynebacterium casei LMG S-19264T (=DSM 44701T), isolated from a smear-ripened cheese.</title>
        <authorList>
            <consortium name="US DOE Joint Genome Institute (JGI-PGF)"/>
            <person name="Walter F."/>
            <person name="Albersmeier A."/>
            <person name="Kalinowski J."/>
            <person name="Ruckert C."/>
        </authorList>
    </citation>
    <scope>NUCLEOTIDE SEQUENCE</scope>
    <source>
        <strain evidence="1">CGMCC 1.12195</strain>
    </source>
</reference>
<protein>
    <submittedName>
        <fullName evidence="1">Uncharacterized protein</fullName>
    </submittedName>
</protein>
<dbReference type="Proteomes" id="UP000660862">
    <property type="component" value="Unassembled WGS sequence"/>
</dbReference>
<dbReference type="Pfam" id="PF05711">
    <property type="entry name" value="TylF"/>
    <property type="match status" value="1"/>
</dbReference>
<evidence type="ECO:0000313" key="2">
    <source>
        <dbReference type="Proteomes" id="UP000660862"/>
    </source>
</evidence>
<gene>
    <name evidence="1" type="ORF">GCM10007415_41310</name>
</gene>
<dbReference type="AlphaFoldDB" id="A0A917MEQ7"/>
<dbReference type="Gene3D" id="3.40.50.150">
    <property type="entry name" value="Vaccinia Virus protein VP39"/>
    <property type="match status" value="1"/>
</dbReference>
<keyword evidence="2" id="KW-1185">Reference proteome</keyword>
<reference evidence="1" key="2">
    <citation type="submission" date="2020-09" db="EMBL/GenBank/DDBJ databases">
        <authorList>
            <person name="Sun Q."/>
            <person name="Zhou Y."/>
        </authorList>
    </citation>
    <scope>NUCLEOTIDE SEQUENCE</scope>
    <source>
        <strain evidence="1">CGMCC 1.12195</strain>
    </source>
</reference>
<dbReference type="PANTHER" id="PTHR40036">
    <property type="entry name" value="MACROCIN O-METHYLTRANSFERASE"/>
    <property type="match status" value="1"/>
</dbReference>
<dbReference type="PANTHER" id="PTHR40036:SF1">
    <property type="entry name" value="MACROCIN O-METHYLTRANSFERASE"/>
    <property type="match status" value="1"/>
</dbReference>
<organism evidence="1 2">
    <name type="scientific">Parapedobacter pyrenivorans</name>
    <dbReference type="NCBI Taxonomy" id="1305674"/>
    <lineage>
        <taxon>Bacteria</taxon>
        <taxon>Pseudomonadati</taxon>
        <taxon>Bacteroidota</taxon>
        <taxon>Sphingobacteriia</taxon>
        <taxon>Sphingobacteriales</taxon>
        <taxon>Sphingobacteriaceae</taxon>
        <taxon>Parapedobacter</taxon>
    </lineage>
</organism>
<comment type="caution">
    <text evidence="1">The sequence shown here is derived from an EMBL/GenBank/DDBJ whole genome shotgun (WGS) entry which is preliminary data.</text>
</comment>